<evidence type="ECO:0000313" key="1">
    <source>
        <dbReference type="EMBL" id="KDQ21896.1"/>
    </source>
</evidence>
<proteinExistence type="predicted"/>
<sequence>MFTALAGCPFSSFQDSKELLKCARDVYYAVIDAYHKSETERTVDVPWLRTSLGRPRDVSRDRQVRGRTQPKHHTTVLTDHSHSLWCPVWLKASLTRHSTPAQK</sequence>
<dbReference type="EMBL" id="KL198016">
    <property type="protein sequence ID" value="KDQ21896.1"/>
    <property type="molecule type" value="Genomic_DNA"/>
</dbReference>
<evidence type="ECO:0000313" key="2">
    <source>
        <dbReference type="Proteomes" id="UP000027195"/>
    </source>
</evidence>
<keyword evidence="2" id="KW-1185">Reference proteome</keyword>
<dbReference type="HOGENOM" id="CLU_2263301_0_0_1"/>
<accession>A0A067NDQ7</accession>
<organism evidence="1 2">
    <name type="scientific">Botryobasidium botryosum (strain FD-172 SS1)</name>
    <dbReference type="NCBI Taxonomy" id="930990"/>
    <lineage>
        <taxon>Eukaryota</taxon>
        <taxon>Fungi</taxon>
        <taxon>Dikarya</taxon>
        <taxon>Basidiomycota</taxon>
        <taxon>Agaricomycotina</taxon>
        <taxon>Agaricomycetes</taxon>
        <taxon>Cantharellales</taxon>
        <taxon>Botryobasidiaceae</taxon>
        <taxon>Botryobasidium</taxon>
    </lineage>
</organism>
<dbReference type="InParanoid" id="A0A067NDQ7"/>
<gene>
    <name evidence="1" type="ORF">BOTBODRAFT_216613</name>
</gene>
<reference evidence="2" key="1">
    <citation type="journal article" date="2014" name="Proc. Natl. Acad. Sci. U.S.A.">
        <title>Extensive sampling of basidiomycete genomes demonstrates inadequacy of the white-rot/brown-rot paradigm for wood decay fungi.</title>
        <authorList>
            <person name="Riley R."/>
            <person name="Salamov A.A."/>
            <person name="Brown D.W."/>
            <person name="Nagy L.G."/>
            <person name="Floudas D."/>
            <person name="Held B.W."/>
            <person name="Levasseur A."/>
            <person name="Lombard V."/>
            <person name="Morin E."/>
            <person name="Otillar R."/>
            <person name="Lindquist E.A."/>
            <person name="Sun H."/>
            <person name="LaButti K.M."/>
            <person name="Schmutz J."/>
            <person name="Jabbour D."/>
            <person name="Luo H."/>
            <person name="Baker S.E."/>
            <person name="Pisabarro A.G."/>
            <person name="Walton J.D."/>
            <person name="Blanchette R.A."/>
            <person name="Henrissat B."/>
            <person name="Martin F."/>
            <person name="Cullen D."/>
            <person name="Hibbett D.S."/>
            <person name="Grigoriev I.V."/>
        </authorList>
    </citation>
    <scope>NUCLEOTIDE SEQUENCE [LARGE SCALE GENOMIC DNA]</scope>
    <source>
        <strain evidence="2">FD-172 SS1</strain>
    </source>
</reference>
<dbReference type="OrthoDB" id="5592585at2759"/>
<dbReference type="Proteomes" id="UP000027195">
    <property type="component" value="Unassembled WGS sequence"/>
</dbReference>
<name>A0A067NDQ7_BOTB1</name>
<protein>
    <submittedName>
        <fullName evidence="1">Uncharacterized protein</fullName>
    </submittedName>
</protein>
<dbReference type="AlphaFoldDB" id="A0A067NDQ7"/>